<proteinExistence type="predicted"/>
<evidence type="ECO:0000259" key="1">
    <source>
        <dbReference type="Pfam" id="PF03551"/>
    </source>
</evidence>
<dbReference type="PANTHER" id="PTHR33169:SF27">
    <property type="entry name" value="TRANSCRIPTIONAL REGULATOR PADR FAMILY PROTEIN"/>
    <property type="match status" value="1"/>
</dbReference>
<protein>
    <submittedName>
        <fullName evidence="2">PadR family transcriptional regulator</fullName>
    </submittedName>
</protein>
<dbReference type="AlphaFoldDB" id="A0A4P6JI13"/>
<dbReference type="Proteomes" id="UP000290365">
    <property type="component" value="Chromosome"/>
</dbReference>
<organism evidence="2 3">
    <name type="scientific">Ktedonosporobacter rubrisoli</name>
    <dbReference type="NCBI Taxonomy" id="2509675"/>
    <lineage>
        <taxon>Bacteria</taxon>
        <taxon>Bacillati</taxon>
        <taxon>Chloroflexota</taxon>
        <taxon>Ktedonobacteria</taxon>
        <taxon>Ktedonobacterales</taxon>
        <taxon>Ktedonosporobacteraceae</taxon>
        <taxon>Ktedonosporobacter</taxon>
    </lineage>
</organism>
<gene>
    <name evidence="2" type="ORF">EPA93_01245</name>
</gene>
<feature type="domain" description="Transcription regulator PadR N-terminal" evidence="1">
    <location>
        <begin position="8"/>
        <end position="79"/>
    </location>
</feature>
<dbReference type="OrthoDB" id="68816at2"/>
<evidence type="ECO:0000313" key="3">
    <source>
        <dbReference type="Proteomes" id="UP000290365"/>
    </source>
</evidence>
<name>A0A4P6JI13_KTERU</name>
<evidence type="ECO:0000313" key="2">
    <source>
        <dbReference type="EMBL" id="QBD74687.1"/>
    </source>
</evidence>
<dbReference type="InterPro" id="IPR036388">
    <property type="entry name" value="WH-like_DNA-bd_sf"/>
</dbReference>
<dbReference type="EMBL" id="CP035758">
    <property type="protein sequence ID" value="QBD74687.1"/>
    <property type="molecule type" value="Genomic_DNA"/>
</dbReference>
<keyword evidence="3" id="KW-1185">Reference proteome</keyword>
<dbReference type="Gene3D" id="1.10.10.10">
    <property type="entry name" value="Winged helix-like DNA-binding domain superfamily/Winged helix DNA-binding domain"/>
    <property type="match status" value="1"/>
</dbReference>
<dbReference type="PANTHER" id="PTHR33169">
    <property type="entry name" value="PADR-FAMILY TRANSCRIPTIONAL REGULATOR"/>
    <property type="match status" value="1"/>
</dbReference>
<reference evidence="2 3" key="1">
    <citation type="submission" date="2019-01" db="EMBL/GenBank/DDBJ databases">
        <title>Ktedonosporobacter rubrisoli SCAWS-G2.</title>
        <authorList>
            <person name="Huang Y."/>
            <person name="Yan B."/>
        </authorList>
    </citation>
    <scope>NUCLEOTIDE SEQUENCE [LARGE SCALE GENOMIC DNA]</scope>
    <source>
        <strain evidence="2 3">SCAWS-G2</strain>
    </source>
</reference>
<dbReference type="SUPFAM" id="SSF46785">
    <property type="entry name" value="Winged helix' DNA-binding domain"/>
    <property type="match status" value="1"/>
</dbReference>
<dbReference type="InterPro" id="IPR036390">
    <property type="entry name" value="WH_DNA-bd_sf"/>
</dbReference>
<accession>A0A4P6JI13</accession>
<dbReference type="Pfam" id="PF03551">
    <property type="entry name" value="PadR"/>
    <property type="match status" value="1"/>
</dbReference>
<dbReference type="InterPro" id="IPR052509">
    <property type="entry name" value="Metal_resp_DNA-bind_regulator"/>
</dbReference>
<dbReference type="InterPro" id="IPR005149">
    <property type="entry name" value="Tscrpt_reg_PadR_N"/>
</dbReference>
<sequence>MDDRALLLLGLLRMQDLHGYQLNEFIEKNLSLVTEMKKATAYAILDRLREAGYIRMSVEQKGNRPQRQVYSITSAGEAHFLHLLRENLARADRTTFAGDIGLMFFDQLPRNEAIKHLKHRLSEIEALLTQYERSLGESRHTEGVNLAIEHLVVLLRADQEWLSQLLRRLEPATDSLSK</sequence>
<dbReference type="KEGG" id="kbs:EPA93_01245"/>
<dbReference type="RefSeq" id="WP_129885286.1">
    <property type="nucleotide sequence ID" value="NZ_CP035758.1"/>
</dbReference>